<evidence type="ECO:0000313" key="2">
    <source>
        <dbReference type="Ensembl" id="ENSRBIP00000032523.1"/>
    </source>
</evidence>
<feature type="region of interest" description="Disordered" evidence="1">
    <location>
        <begin position="91"/>
        <end position="124"/>
    </location>
</feature>
<evidence type="ECO:0000256" key="1">
    <source>
        <dbReference type="SAM" id="MobiDB-lite"/>
    </source>
</evidence>
<reference evidence="2" key="2">
    <citation type="submission" date="2025-08" db="UniProtKB">
        <authorList>
            <consortium name="Ensembl"/>
        </authorList>
    </citation>
    <scope>IDENTIFICATION</scope>
</reference>
<feature type="compositionally biased region" description="Basic and acidic residues" evidence="1">
    <location>
        <begin position="26"/>
        <end position="49"/>
    </location>
</feature>
<reference evidence="2" key="3">
    <citation type="submission" date="2025-09" db="UniProtKB">
        <authorList>
            <consortium name="Ensembl"/>
        </authorList>
    </citation>
    <scope>IDENTIFICATION</scope>
</reference>
<accession>A0A2K6M9S7</accession>
<keyword evidence="3" id="KW-1185">Reference proteome</keyword>
<dbReference type="OMA" id="PRECERG"/>
<evidence type="ECO:0000313" key="3">
    <source>
        <dbReference type="Proteomes" id="UP000233180"/>
    </source>
</evidence>
<reference evidence="2 3" key="1">
    <citation type="submission" date="2016-06" db="EMBL/GenBank/DDBJ databases">
        <title>Genome of Rhinopithecus bieti.</title>
        <authorList>
            <person name="Wu"/>
            <person name="C.-I. and Zhang"/>
            <person name="Y."/>
        </authorList>
    </citation>
    <scope>NUCLEOTIDE SEQUENCE</scope>
</reference>
<name>A0A2K6M9S7_RHIBE</name>
<dbReference type="GeneTree" id="ENSGT00700000106100"/>
<dbReference type="AlphaFoldDB" id="A0A2K6M9S7"/>
<feature type="compositionally biased region" description="Basic and acidic residues" evidence="1">
    <location>
        <begin position="1"/>
        <end position="19"/>
    </location>
</feature>
<feature type="compositionally biased region" description="Basic and acidic residues" evidence="1">
    <location>
        <begin position="101"/>
        <end position="117"/>
    </location>
</feature>
<feature type="region of interest" description="Disordered" evidence="1">
    <location>
        <begin position="1"/>
        <end position="49"/>
    </location>
</feature>
<gene>
    <name evidence="2" type="primary">TEX54</name>
</gene>
<dbReference type="Proteomes" id="UP000233180">
    <property type="component" value="Unassembled WGS sequence"/>
</dbReference>
<organism evidence="2 3">
    <name type="scientific">Rhinopithecus bieti</name>
    <name type="common">Black snub-nosed monkey</name>
    <name type="synonym">Pygathrix bieti</name>
    <dbReference type="NCBI Taxonomy" id="61621"/>
    <lineage>
        <taxon>Eukaryota</taxon>
        <taxon>Metazoa</taxon>
        <taxon>Chordata</taxon>
        <taxon>Craniata</taxon>
        <taxon>Vertebrata</taxon>
        <taxon>Euteleostomi</taxon>
        <taxon>Mammalia</taxon>
        <taxon>Eutheria</taxon>
        <taxon>Euarchontoglires</taxon>
        <taxon>Primates</taxon>
        <taxon>Haplorrhini</taxon>
        <taxon>Catarrhini</taxon>
        <taxon>Cercopithecidae</taxon>
        <taxon>Colobinae</taxon>
        <taxon>Rhinopithecus</taxon>
    </lineage>
</organism>
<proteinExistence type="predicted"/>
<dbReference type="Ensembl" id="ENSRBIT00000056499.1">
    <property type="protein sequence ID" value="ENSRBIP00000032523.1"/>
    <property type="gene ID" value="ENSRBIG00000040059.1"/>
</dbReference>
<sequence>MGCCQDKDFEMSDEQYKEAESEDVREDGTRDTHRGPRECEKGLPEGRGELRGLVVASGAEGVDLNSPDHRNHKSNESLLITVLWRRLSMFSRRGSSRSSKRQSDQIRKQERPIREGNQEEPENG</sequence>
<protein>
    <submittedName>
        <fullName evidence="2">Testis expressed 54</fullName>
    </submittedName>
</protein>